<organism evidence="1 2">
    <name type="scientific">Nocardia ninae NBRC 108245</name>
    <dbReference type="NCBI Taxonomy" id="1210091"/>
    <lineage>
        <taxon>Bacteria</taxon>
        <taxon>Bacillati</taxon>
        <taxon>Actinomycetota</taxon>
        <taxon>Actinomycetes</taxon>
        <taxon>Mycobacteriales</taxon>
        <taxon>Nocardiaceae</taxon>
        <taxon>Nocardia</taxon>
    </lineage>
</organism>
<protein>
    <submittedName>
        <fullName evidence="1">Putative phosphatase</fullName>
    </submittedName>
</protein>
<dbReference type="InterPro" id="IPR031423">
    <property type="entry name" value="Phosphatase_SCO2771"/>
</dbReference>
<dbReference type="Pfam" id="PF15698">
    <property type="entry name" value="Phosphatase"/>
    <property type="match status" value="1"/>
</dbReference>
<evidence type="ECO:0000313" key="2">
    <source>
        <dbReference type="Proteomes" id="UP000321424"/>
    </source>
</evidence>
<evidence type="ECO:0000313" key="1">
    <source>
        <dbReference type="EMBL" id="GEM37218.1"/>
    </source>
</evidence>
<dbReference type="EMBL" id="BJXA01000008">
    <property type="protein sequence ID" value="GEM37218.1"/>
    <property type="molecule type" value="Genomic_DNA"/>
</dbReference>
<dbReference type="AlphaFoldDB" id="A0A511MAU2"/>
<keyword evidence="2" id="KW-1185">Reference proteome</keyword>
<dbReference type="Proteomes" id="UP000321424">
    <property type="component" value="Unassembled WGS sequence"/>
</dbReference>
<gene>
    <name evidence="1" type="ORF">NN4_17370</name>
</gene>
<name>A0A511MAU2_9NOCA</name>
<reference evidence="1 2" key="1">
    <citation type="submission" date="2019-07" db="EMBL/GenBank/DDBJ databases">
        <title>Whole genome shotgun sequence of Nocardia ninae NBRC 108245.</title>
        <authorList>
            <person name="Hosoyama A."/>
            <person name="Uohara A."/>
            <person name="Ohji S."/>
            <person name="Ichikawa N."/>
        </authorList>
    </citation>
    <scope>NUCLEOTIDE SEQUENCE [LARGE SCALE GENOMIC DNA]</scope>
    <source>
        <strain evidence="1 2">NBRC 108245</strain>
    </source>
</reference>
<proteinExistence type="predicted"/>
<comment type="caution">
    <text evidence="1">The sequence shown here is derived from an EMBL/GenBank/DDBJ whole genome shotgun (WGS) entry which is preliminary data.</text>
</comment>
<accession>A0A511MAU2</accession>
<sequence length="292" mass="31383">MLTANTASKHLASVAVPADAEVGLLVQPYDRALLRKHLLQTRIAGDVATPREGNLAHYRRMVAKDPGYQFGLALKDWTFDETLDMMARLCGVNPDPRHRQGADTIGVDLTIEALDEMGARIGQAARDRETVLLATGHPGPLMGVYRAVEDALRAAGCEVLTPAAGWSYPVITANGSRIREIVYSSGVAALSTGGRLQHTHDPNPMQAMLQELRDRPEPHPWPDLVIADHGWAGAAGEAGIDTVGFADSNDPALFAGRAEGKIAVTVPLDDGVFPEYYEPMTDYLLDRAGLTG</sequence>